<evidence type="ECO:0000256" key="1">
    <source>
        <dbReference type="SAM" id="MobiDB-lite"/>
    </source>
</evidence>
<feature type="region of interest" description="Disordered" evidence="1">
    <location>
        <begin position="66"/>
        <end position="105"/>
    </location>
</feature>
<dbReference type="EMBL" id="JBAHYK010001154">
    <property type="protein sequence ID" value="KAL0569275.1"/>
    <property type="molecule type" value="Genomic_DNA"/>
</dbReference>
<evidence type="ECO:0000313" key="3">
    <source>
        <dbReference type="Proteomes" id="UP001465976"/>
    </source>
</evidence>
<proteinExistence type="predicted"/>
<comment type="caution">
    <text evidence="2">The sequence shown here is derived from an EMBL/GenBank/DDBJ whole genome shotgun (WGS) entry which is preliminary data.</text>
</comment>
<evidence type="ECO:0000313" key="2">
    <source>
        <dbReference type="EMBL" id="KAL0569275.1"/>
    </source>
</evidence>
<protein>
    <submittedName>
        <fullName evidence="2">Uncharacterized protein</fullName>
    </submittedName>
</protein>
<keyword evidence="3" id="KW-1185">Reference proteome</keyword>
<gene>
    <name evidence="2" type="ORF">V5O48_012691</name>
</gene>
<feature type="region of interest" description="Disordered" evidence="1">
    <location>
        <begin position="142"/>
        <end position="191"/>
    </location>
</feature>
<sequence length="191" mass="21158">MCFLSDPDFLKALLKWWNTEDHRDALFKKKHTKKVANPKEIRVIPNSILDMIEVKHKRKAQARPTFLAAAAEDPPPTSSNTKNNDEETPAADANATHATDDEDDIFSNTTNATQFVLGTSQGPSNATSAADAIRLSSVNFTLPTLHRQPSKSSKKYRKSAATQIINDNNDDSDNDKKEEGQPNPKGKKPPY</sequence>
<accession>A0ABR3F257</accession>
<reference evidence="2 3" key="1">
    <citation type="submission" date="2024-02" db="EMBL/GenBank/DDBJ databases">
        <title>A draft genome for the cacao thread blight pathogen Marasmius crinis-equi.</title>
        <authorList>
            <person name="Cohen S.P."/>
            <person name="Baruah I.K."/>
            <person name="Amoako-Attah I."/>
            <person name="Bukari Y."/>
            <person name="Meinhardt L.W."/>
            <person name="Bailey B.A."/>
        </authorList>
    </citation>
    <scope>NUCLEOTIDE SEQUENCE [LARGE SCALE GENOMIC DNA]</scope>
    <source>
        <strain evidence="2 3">GH-76</strain>
    </source>
</reference>
<feature type="compositionally biased region" description="Basic residues" evidence="1">
    <location>
        <begin position="148"/>
        <end position="158"/>
    </location>
</feature>
<name>A0ABR3F257_9AGAR</name>
<dbReference type="Proteomes" id="UP001465976">
    <property type="component" value="Unassembled WGS sequence"/>
</dbReference>
<organism evidence="2 3">
    <name type="scientific">Marasmius crinis-equi</name>
    <dbReference type="NCBI Taxonomy" id="585013"/>
    <lineage>
        <taxon>Eukaryota</taxon>
        <taxon>Fungi</taxon>
        <taxon>Dikarya</taxon>
        <taxon>Basidiomycota</taxon>
        <taxon>Agaricomycotina</taxon>
        <taxon>Agaricomycetes</taxon>
        <taxon>Agaricomycetidae</taxon>
        <taxon>Agaricales</taxon>
        <taxon>Marasmiineae</taxon>
        <taxon>Marasmiaceae</taxon>
        <taxon>Marasmius</taxon>
    </lineage>
</organism>